<dbReference type="InterPro" id="IPR032282">
    <property type="entry name" value="HAGH_C"/>
</dbReference>
<comment type="cofactor">
    <cofactor evidence="7">
        <name>Zn(2+)</name>
        <dbReference type="ChEBI" id="CHEBI:29105"/>
    </cofactor>
    <text evidence="7">Binds 2 Zn(2+) ions per subunit.</text>
</comment>
<comment type="pathway">
    <text evidence="2 7">Secondary metabolite metabolism; methylglyoxal degradation; (R)-lactate from methylglyoxal: step 2/2.</text>
</comment>
<feature type="binding site" evidence="7">
    <location>
        <position position="58"/>
    </location>
    <ligand>
        <name>Zn(2+)</name>
        <dbReference type="ChEBI" id="CHEBI:29105"/>
        <label>1</label>
    </ligand>
</feature>
<accession>A0A1W9HYV9</accession>
<proteinExistence type="inferred from homology"/>
<dbReference type="Gene3D" id="3.60.15.10">
    <property type="entry name" value="Ribonuclease Z/Hydroxyacylglutathione hydrolase-like"/>
    <property type="match status" value="1"/>
</dbReference>
<evidence type="ECO:0000256" key="3">
    <source>
        <dbReference type="ARBA" id="ARBA00006759"/>
    </source>
</evidence>
<dbReference type="EMBL" id="LWDL01000012">
    <property type="protein sequence ID" value="OQW52550.1"/>
    <property type="molecule type" value="Genomic_DNA"/>
</dbReference>
<feature type="binding site" evidence="7">
    <location>
        <position position="133"/>
    </location>
    <ligand>
        <name>Zn(2+)</name>
        <dbReference type="ChEBI" id="CHEBI:29105"/>
        <label>1</label>
    </ligand>
</feature>
<dbReference type="InterPro" id="IPR001279">
    <property type="entry name" value="Metallo-B-lactamas"/>
</dbReference>
<comment type="similarity">
    <text evidence="3 7">Belongs to the metallo-beta-lactamase superfamily. Glyoxalase II family.</text>
</comment>
<feature type="binding site" evidence="7">
    <location>
        <position position="133"/>
    </location>
    <ligand>
        <name>Zn(2+)</name>
        <dbReference type="ChEBI" id="CHEBI:29105"/>
        <label>2</label>
    </ligand>
</feature>
<feature type="binding site" evidence="7">
    <location>
        <position position="61"/>
    </location>
    <ligand>
        <name>Zn(2+)</name>
        <dbReference type="ChEBI" id="CHEBI:29105"/>
        <label>2</label>
    </ligand>
</feature>
<evidence type="ECO:0000313" key="10">
    <source>
        <dbReference type="Proteomes" id="UP000192872"/>
    </source>
</evidence>
<dbReference type="PANTHER" id="PTHR43705">
    <property type="entry name" value="HYDROXYACYLGLUTATHIONE HYDROLASE"/>
    <property type="match status" value="1"/>
</dbReference>
<comment type="catalytic activity">
    <reaction evidence="1 7">
        <text>an S-(2-hydroxyacyl)glutathione + H2O = a 2-hydroxy carboxylate + glutathione + H(+)</text>
        <dbReference type="Rhea" id="RHEA:21864"/>
        <dbReference type="ChEBI" id="CHEBI:15377"/>
        <dbReference type="ChEBI" id="CHEBI:15378"/>
        <dbReference type="ChEBI" id="CHEBI:57925"/>
        <dbReference type="ChEBI" id="CHEBI:58896"/>
        <dbReference type="ChEBI" id="CHEBI:71261"/>
        <dbReference type="EC" id="3.1.2.6"/>
    </reaction>
</comment>
<dbReference type="Proteomes" id="UP000192872">
    <property type="component" value="Unassembled WGS sequence"/>
</dbReference>
<name>A0A1W9HYV9_9HYPH</name>
<evidence type="ECO:0000256" key="2">
    <source>
        <dbReference type="ARBA" id="ARBA00004963"/>
    </source>
</evidence>
<feature type="binding site" evidence="7">
    <location>
        <position position="56"/>
    </location>
    <ligand>
        <name>Zn(2+)</name>
        <dbReference type="ChEBI" id="CHEBI:29105"/>
        <label>1</label>
    </ligand>
</feature>
<dbReference type="GO" id="GO:0019243">
    <property type="term" value="P:methylglyoxal catabolic process to D-lactate via S-lactoyl-glutathione"/>
    <property type="evidence" value="ECO:0007669"/>
    <property type="project" value="UniProtKB-UniRule"/>
</dbReference>
<protein>
    <recommendedName>
        <fullName evidence="7">Hydroxyacylglutathione hydrolase</fullName>
        <ecNumber evidence="7">3.1.2.6</ecNumber>
    </recommendedName>
    <alternativeName>
        <fullName evidence="7">Glyoxalase II</fullName>
        <shortName evidence="7">Glx II</shortName>
    </alternativeName>
</protein>
<dbReference type="STRING" id="1827387.A4S15_06850"/>
<sequence length="255" mass="27600">MTLEIVQLLCGRDNYAALLHDTASGMTGVVDTPDGGPIAAELKRRGWGLDVIWTTHHHGDHTAGHLLLKSAYNCKIIAPKREFAKVPGADTAVSGGDVFNFAGRQVSVIDTPGHTSGHITFHIPDENIMFAGDTLFALGCGRLLEDTPQAMWTSLQKLRALSPHTQVYCGHEYTESNARFALTIEPDNPALQARAAKVFAQRASSLPTVPSSLSEEIATNPFLRADHPAIAAHLGMTGEAPDRVFAEIRARKDRF</sequence>
<dbReference type="Pfam" id="PF00753">
    <property type="entry name" value="Lactamase_B"/>
    <property type="match status" value="1"/>
</dbReference>
<keyword evidence="5 7" id="KW-0378">Hydrolase</keyword>
<gene>
    <name evidence="7" type="primary">gloB</name>
    <name evidence="9" type="ORF">A4S15_06850</name>
</gene>
<dbReference type="UniPathway" id="UPA00619">
    <property type="reaction ID" value="UER00676"/>
</dbReference>
<evidence type="ECO:0000256" key="1">
    <source>
        <dbReference type="ARBA" id="ARBA00001623"/>
    </source>
</evidence>
<evidence type="ECO:0000256" key="7">
    <source>
        <dbReference type="HAMAP-Rule" id="MF_01374"/>
    </source>
</evidence>
<organism evidence="9 10">
    <name type="scientific">Candidatus Raskinella chloraquaticus</name>
    <dbReference type="NCBI Taxonomy" id="1951219"/>
    <lineage>
        <taxon>Bacteria</taxon>
        <taxon>Pseudomonadati</taxon>
        <taxon>Pseudomonadota</taxon>
        <taxon>Alphaproteobacteria</taxon>
        <taxon>Hyphomicrobiales</taxon>
        <taxon>Phreatobacteraceae</taxon>
        <taxon>Candidatus Raskinella</taxon>
    </lineage>
</organism>
<evidence type="ECO:0000256" key="4">
    <source>
        <dbReference type="ARBA" id="ARBA00022723"/>
    </source>
</evidence>
<comment type="caution">
    <text evidence="9">The sequence shown here is derived from an EMBL/GenBank/DDBJ whole genome shotgun (WGS) entry which is preliminary data.</text>
</comment>
<reference evidence="9 10" key="1">
    <citation type="journal article" date="2017" name="Water Res.">
        <title>Comammox in drinking water systems.</title>
        <authorList>
            <person name="Wang Y."/>
            <person name="Ma L."/>
            <person name="Mao Y."/>
            <person name="Jiang X."/>
            <person name="Xia Y."/>
            <person name="Yu K."/>
            <person name="Li B."/>
            <person name="Zhang T."/>
        </authorList>
    </citation>
    <scope>NUCLEOTIDE SEQUENCE [LARGE SCALE GENOMIC DNA]</scope>
    <source>
        <strain evidence="9">SG_bin8</strain>
    </source>
</reference>
<evidence type="ECO:0000256" key="6">
    <source>
        <dbReference type="ARBA" id="ARBA00022833"/>
    </source>
</evidence>
<dbReference type="SMART" id="SM00849">
    <property type="entry name" value="Lactamase_B"/>
    <property type="match status" value="1"/>
</dbReference>
<evidence type="ECO:0000313" key="9">
    <source>
        <dbReference type="EMBL" id="OQW52550.1"/>
    </source>
</evidence>
<evidence type="ECO:0000256" key="5">
    <source>
        <dbReference type="ARBA" id="ARBA00022801"/>
    </source>
</evidence>
<dbReference type="SUPFAM" id="SSF56281">
    <property type="entry name" value="Metallo-hydrolase/oxidoreductase"/>
    <property type="match status" value="1"/>
</dbReference>
<dbReference type="InterPro" id="IPR036866">
    <property type="entry name" value="RibonucZ/Hydroxyglut_hydro"/>
</dbReference>
<comment type="function">
    <text evidence="7">Thiolesterase that catalyzes the hydrolysis of S-D-lactoyl-glutathione to form glutathione and D-lactic acid.</text>
</comment>
<evidence type="ECO:0000259" key="8">
    <source>
        <dbReference type="SMART" id="SM00849"/>
    </source>
</evidence>
<dbReference type="AlphaFoldDB" id="A0A1W9HYV9"/>
<dbReference type="InterPro" id="IPR035680">
    <property type="entry name" value="Clx_II_MBL"/>
</dbReference>
<dbReference type="HAMAP" id="MF_01374">
    <property type="entry name" value="Glyoxalase_2"/>
    <property type="match status" value="1"/>
</dbReference>
<dbReference type="Pfam" id="PF16123">
    <property type="entry name" value="HAGH_C"/>
    <property type="match status" value="1"/>
</dbReference>
<feature type="binding site" evidence="7">
    <location>
        <position position="114"/>
    </location>
    <ligand>
        <name>Zn(2+)</name>
        <dbReference type="ChEBI" id="CHEBI:29105"/>
        <label>1</label>
    </ligand>
</feature>
<dbReference type="GO" id="GO:0004416">
    <property type="term" value="F:hydroxyacylglutathione hydrolase activity"/>
    <property type="evidence" value="ECO:0007669"/>
    <property type="project" value="UniProtKB-UniRule"/>
</dbReference>
<comment type="subunit">
    <text evidence="7">Monomer.</text>
</comment>
<keyword evidence="4 7" id="KW-0479">Metal-binding</keyword>
<feature type="domain" description="Metallo-beta-lactamase" evidence="8">
    <location>
        <begin position="13"/>
        <end position="171"/>
    </location>
</feature>
<dbReference type="CDD" id="cd07723">
    <property type="entry name" value="hydroxyacylglutathione_hydrolase_MBL-fold"/>
    <property type="match status" value="1"/>
</dbReference>
<dbReference type="NCBIfam" id="TIGR03413">
    <property type="entry name" value="GSH_gloB"/>
    <property type="match status" value="1"/>
</dbReference>
<dbReference type="InterPro" id="IPR017782">
    <property type="entry name" value="Hydroxyacylglutathione_Hdrlase"/>
</dbReference>
<dbReference type="PIRSF" id="PIRSF005457">
    <property type="entry name" value="Glx"/>
    <property type="match status" value="1"/>
</dbReference>
<keyword evidence="6 7" id="KW-0862">Zinc</keyword>
<dbReference type="PANTHER" id="PTHR43705:SF1">
    <property type="entry name" value="HYDROXYACYLGLUTATHIONE HYDROLASE GLOB"/>
    <property type="match status" value="1"/>
</dbReference>
<dbReference type="InterPro" id="IPR050110">
    <property type="entry name" value="Glyoxalase_II_hydrolase"/>
</dbReference>
<feature type="binding site" evidence="7">
    <location>
        <position position="171"/>
    </location>
    <ligand>
        <name>Zn(2+)</name>
        <dbReference type="ChEBI" id="CHEBI:29105"/>
        <label>2</label>
    </ligand>
</feature>
<feature type="binding site" evidence="7">
    <location>
        <position position="60"/>
    </location>
    <ligand>
        <name>Zn(2+)</name>
        <dbReference type="ChEBI" id="CHEBI:29105"/>
        <label>2</label>
    </ligand>
</feature>
<dbReference type="RefSeq" id="WP_376801712.1">
    <property type="nucleotide sequence ID" value="NZ_DBNB01000020.1"/>
</dbReference>
<dbReference type="EC" id="3.1.2.6" evidence="7"/>
<dbReference type="GO" id="GO:0046872">
    <property type="term" value="F:metal ion binding"/>
    <property type="evidence" value="ECO:0007669"/>
    <property type="project" value="UniProtKB-KW"/>
</dbReference>